<feature type="region of interest" description="Disordered" evidence="1">
    <location>
        <begin position="493"/>
        <end position="517"/>
    </location>
</feature>
<comment type="caution">
    <text evidence="2">The sequence shown here is derived from an EMBL/GenBank/DDBJ whole genome shotgun (WGS) entry which is preliminary data.</text>
</comment>
<protein>
    <submittedName>
        <fullName evidence="2">Uncharacterized protein</fullName>
    </submittedName>
</protein>
<reference evidence="2" key="1">
    <citation type="submission" date="2013-11" db="EMBL/GenBank/DDBJ databases">
        <title>Genome sequence of the fusiform rust pathogen reveals effectors for host alternation and coevolution with pine.</title>
        <authorList>
            <consortium name="DOE Joint Genome Institute"/>
            <person name="Smith K."/>
            <person name="Pendleton A."/>
            <person name="Kubisiak T."/>
            <person name="Anderson C."/>
            <person name="Salamov A."/>
            <person name="Aerts A."/>
            <person name="Riley R."/>
            <person name="Clum A."/>
            <person name="Lindquist E."/>
            <person name="Ence D."/>
            <person name="Campbell M."/>
            <person name="Kronenberg Z."/>
            <person name="Feau N."/>
            <person name="Dhillon B."/>
            <person name="Hamelin R."/>
            <person name="Burleigh J."/>
            <person name="Smith J."/>
            <person name="Yandell M."/>
            <person name="Nelson C."/>
            <person name="Grigoriev I."/>
            <person name="Davis J."/>
        </authorList>
    </citation>
    <scope>NUCLEOTIDE SEQUENCE</scope>
    <source>
        <strain evidence="2">G11</strain>
    </source>
</reference>
<dbReference type="Proteomes" id="UP000886653">
    <property type="component" value="Unassembled WGS sequence"/>
</dbReference>
<dbReference type="AlphaFoldDB" id="A0A9P6N571"/>
<name>A0A9P6N571_9BASI</name>
<evidence type="ECO:0000313" key="2">
    <source>
        <dbReference type="EMBL" id="KAG0139365.1"/>
    </source>
</evidence>
<keyword evidence="3" id="KW-1185">Reference proteome</keyword>
<dbReference type="EMBL" id="MU167614">
    <property type="protein sequence ID" value="KAG0139365.1"/>
    <property type="molecule type" value="Genomic_DNA"/>
</dbReference>
<feature type="compositionally biased region" description="Polar residues" evidence="1">
    <location>
        <begin position="493"/>
        <end position="509"/>
    </location>
</feature>
<sequence>MTYEIHGPSDQHSEEGLNTNTDKVGKRSKKSNAKTKEKIELVRSMKKLALKEMEGSFPKLQLRYEDRLSKFRKTMKPKVAQVSVKQPKQESKYFIKFVRSVQNMSCSFLGMLIAIHHGQGISRTVHLQDLMNDGLNFIQQLTNQWTPIDFEASFKNRVHFKFGPIDAAQPLVMLHYLARNNSNRGPSMTFLWKLWMKWYRETPQAQKPFLATQDHFNQYLEDWFRLYKNNNNNEAFSYNLFEPPKVASQSYKSLLTQHLEDFYSHKQKKPGPKLKDPSALRDSFHLLYLAQCLGRVELQLLEHHKPVGIILDSLGEALKLELELQLRLVNVDPSDESQFASKITECIRFAYSQLLPTFLGILRIQNFGKEIPDKPEILDPIMESGWLFFRFFFGNLREADMLSLFGLKLESRSPGDKSSDAVSDAVSFFKPFLTSSRQHRPKVEAMWKLLDHRKQLPKLSFEEFTHSLELWDLRMQKTIRNVAPGHPFTLPSPSNSFHNPFDSSAQTLPHHSLPIKSPRHLRLRINPPAQPCKE</sequence>
<organism evidence="2 3">
    <name type="scientific">Cronartium quercuum f. sp. fusiforme G11</name>
    <dbReference type="NCBI Taxonomy" id="708437"/>
    <lineage>
        <taxon>Eukaryota</taxon>
        <taxon>Fungi</taxon>
        <taxon>Dikarya</taxon>
        <taxon>Basidiomycota</taxon>
        <taxon>Pucciniomycotina</taxon>
        <taxon>Pucciniomycetes</taxon>
        <taxon>Pucciniales</taxon>
        <taxon>Coleosporiaceae</taxon>
        <taxon>Cronartium</taxon>
    </lineage>
</organism>
<evidence type="ECO:0000313" key="3">
    <source>
        <dbReference type="Proteomes" id="UP000886653"/>
    </source>
</evidence>
<evidence type="ECO:0000256" key="1">
    <source>
        <dbReference type="SAM" id="MobiDB-lite"/>
    </source>
</evidence>
<gene>
    <name evidence="2" type="ORF">CROQUDRAFT_101664</name>
</gene>
<accession>A0A9P6N571</accession>
<proteinExistence type="predicted"/>
<feature type="region of interest" description="Disordered" evidence="1">
    <location>
        <begin position="1"/>
        <end position="37"/>
    </location>
</feature>